<evidence type="ECO:0000313" key="2">
    <source>
        <dbReference type="EMBL" id="SEJ40790.1"/>
    </source>
</evidence>
<proteinExistence type="predicted"/>
<organism evidence="2 3">
    <name type="scientific">Deinococcus reticulitermitis</name>
    <dbReference type="NCBI Taxonomy" id="856736"/>
    <lineage>
        <taxon>Bacteria</taxon>
        <taxon>Thermotogati</taxon>
        <taxon>Deinococcota</taxon>
        <taxon>Deinococci</taxon>
        <taxon>Deinococcales</taxon>
        <taxon>Deinococcaceae</taxon>
        <taxon>Deinococcus</taxon>
    </lineage>
</organism>
<keyword evidence="3" id="KW-1185">Reference proteome</keyword>
<dbReference type="SMART" id="SM01043">
    <property type="entry name" value="BTAD"/>
    <property type="match status" value="1"/>
</dbReference>
<sequence>MDGSGARLSPEGEGPAREGLELTLLGGFSARWQGEAVTVHAPRMLALLAYLHLRGPASRQELEDVFWPGQGAAAVRQGLYTLRRLPGSAEWLDAGSPVTGSPVIGSTVTLHAASDAARVRAHLERGEDAAALAGLRAGPLLGSLHVSGAPEFMAWLAAQREDWLSLEKAALRRQGQALLAAGQPARARALLTRLVDLDPLDEASSRELMRLDAASGQLAGALATFETLRRVLRAEVGSEPEAETLALLRELEGPALGGQPRGLYLERADLSGIEEAQGPLQGRAEELADLRARLAAGGRVLVQGLAGMGKSRLAWAAVTQELAADAGGAALWLELGDDPAPLLWANLLETLGERGAAPSTVSPAERLAQALRGRGVRLAVLDNAANSYALSVLLAGWPPEVPVLVTSRLRLPRLPTLSLGRLDRASALRLLAGGLRAGGLRAGEAKEETGGEAELEADPATLDALCAVLGDHPYALRLAARTLRTGKHTPRRLLRTLSLAPHALGEERSVRALLAQSVGALGPASYEAYLGLGSLFAPRTTPELLALALRRPLAEAEEALHTLLERGLTVREARRGSDAVTYAMHELTWHDARAHAALLPGAVLAAARTYAQTYSGRPDLLADELPNLLGAAEYARQSDREGLVTLLAGWLGGPYIGARGFPLGHLSLLQDAAEHAEAAQDWERGALLWGKLGDIAQALQGDPLGSVGAYLRGAGLAARGGLTGKQATLTSLAGSMQAKSRLPEAETTLRLARRLAGRSGDPLCHARVLDQQAVYAAMAGDFHVADERLTQARAVLLPLLEDPQRSREIRAALGPVTSNLGQARWRLGQPIEALALKRESLRLAQEGDEHLHVARAQLEVGELLLALGEHGEARTTLQAALAGFRALDSAAGQAAVAALLQLLPPDTLPTEGLTPV</sequence>
<evidence type="ECO:0000259" key="1">
    <source>
        <dbReference type="SMART" id="SM01043"/>
    </source>
</evidence>
<dbReference type="InterPro" id="IPR027417">
    <property type="entry name" value="P-loop_NTPase"/>
</dbReference>
<accession>A0A1H6YU35</accession>
<dbReference type="OrthoDB" id="52209at2"/>
<dbReference type="Pfam" id="PF13424">
    <property type="entry name" value="TPR_12"/>
    <property type="match status" value="1"/>
</dbReference>
<dbReference type="Gene3D" id="1.10.10.10">
    <property type="entry name" value="Winged helix-like DNA-binding domain superfamily/Winged helix DNA-binding domain"/>
    <property type="match status" value="1"/>
</dbReference>
<dbReference type="Pfam" id="PF03704">
    <property type="entry name" value="BTAD"/>
    <property type="match status" value="1"/>
</dbReference>
<dbReference type="AlphaFoldDB" id="A0A1H6YU35"/>
<feature type="domain" description="Bacterial transcriptional activator" evidence="1">
    <location>
        <begin position="114"/>
        <end position="252"/>
    </location>
</feature>
<dbReference type="Gene3D" id="3.40.50.300">
    <property type="entry name" value="P-loop containing nucleotide triphosphate hydrolases"/>
    <property type="match status" value="1"/>
</dbReference>
<name>A0A1H6YU35_9DEIO</name>
<dbReference type="InterPro" id="IPR005158">
    <property type="entry name" value="BTAD"/>
</dbReference>
<dbReference type="RefSeq" id="WP_143068344.1">
    <property type="nucleotide sequence ID" value="NZ_FNZA01000007.1"/>
</dbReference>
<evidence type="ECO:0000313" key="3">
    <source>
        <dbReference type="Proteomes" id="UP000199223"/>
    </source>
</evidence>
<dbReference type="STRING" id="856736.SAMN04488058_107122"/>
<keyword evidence="2" id="KW-0238">DNA-binding</keyword>
<dbReference type="InterPro" id="IPR051677">
    <property type="entry name" value="AfsR-DnrI-RedD_regulator"/>
</dbReference>
<dbReference type="GO" id="GO:0003677">
    <property type="term" value="F:DNA binding"/>
    <property type="evidence" value="ECO:0007669"/>
    <property type="project" value="UniProtKB-KW"/>
</dbReference>
<protein>
    <submittedName>
        <fullName evidence="2">DNA-binding transcriptional activator of the SARP family</fullName>
    </submittedName>
</protein>
<dbReference type="InterPro" id="IPR011990">
    <property type="entry name" value="TPR-like_helical_dom_sf"/>
</dbReference>
<gene>
    <name evidence="2" type="ORF">SAMN04488058_107122</name>
</gene>
<dbReference type="EMBL" id="FNZA01000007">
    <property type="protein sequence ID" value="SEJ40790.1"/>
    <property type="molecule type" value="Genomic_DNA"/>
</dbReference>
<dbReference type="PANTHER" id="PTHR35807">
    <property type="entry name" value="TRANSCRIPTIONAL REGULATOR REDD-RELATED"/>
    <property type="match status" value="1"/>
</dbReference>
<reference evidence="3" key="1">
    <citation type="submission" date="2016-10" db="EMBL/GenBank/DDBJ databases">
        <authorList>
            <person name="Varghese N."/>
            <person name="Submissions S."/>
        </authorList>
    </citation>
    <scope>NUCLEOTIDE SEQUENCE [LARGE SCALE GENOMIC DNA]</scope>
    <source>
        <strain evidence="3">CGMCC 1.10218</strain>
    </source>
</reference>
<dbReference type="SUPFAM" id="SSF48452">
    <property type="entry name" value="TPR-like"/>
    <property type="match status" value="3"/>
</dbReference>
<dbReference type="InterPro" id="IPR036388">
    <property type="entry name" value="WH-like_DNA-bd_sf"/>
</dbReference>
<dbReference type="Gene3D" id="1.25.40.10">
    <property type="entry name" value="Tetratricopeptide repeat domain"/>
    <property type="match status" value="2"/>
</dbReference>
<dbReference type="SUPFAM" id="SSF52540">
    <property type="entry name" value="P-loop containing nucleoside triphosphate hydrolases"/>
    <property type="match status" value="1"/>
</dbReference>
<dbReference type="Proteomes" id="UP000199223">
    <property type="component" value="Unassembled WGS sequence"/>
</dbReference>